<organism evidence="1 2">
    <name type="scientific">Catonella massiliensis</name>
    <dbReference type="NCBI Taxonomy" id="2799636"/>
    <lineage>
        <taxon>Bacteria</taxon>
        <taxon>Bacillati</taxon>
        <taxon>Bacillota</taxon>
        <taxon>Clostridia</taxon>
        <taxon>Lachnospirales</taxon>
        <taxon>Lachnospiraceae</taxon>
        <taxon>Catonella</taxon>
    </lineage>
</organism>
<protein>
    <submittedName>
        <fullName evidence="1">Type II toxin-antitoxin system RelE/ParE family toxin</fullName>
    </submittedName>
</protein>
<dbReference type="Proteomes" id="UP000604730">
    <property type="component" value="Unassembled WGS sequence"/>
</dbReference>
<name>A0ABS1J1U4_9FIRM</name>
<keyword evidence="2" id="KW-1185">Reference proteome</keyword>
<evidence type="ECO:0000313" key="2">
    <source>
        <dbReference type="Proteomes" id="UP000604730"/>
    </source>
</evidence>
<proteinExistence type="predicted"/>
<dbReference type="EMBL" id="JAEPRJ010000001">
    <property type="protein sequence ID" value="MBK5898129.1"/>
    <property type="molecule type" value="Genomic_DNA"/>
</dbReference>
<dbReference type="InterPro" id="IPR009241">
    <property type="entry name" value="HigB-like"/>
</dbReference>
<gene>
    <name evidence="1" type="ORF">JJN12_10135</name>
</gene>
<dbReference type="RefSeq" id="WP_208429568.1">
    <property type="nucleotide sequence ID" value="NZ_JAEPRJ010000001.1"/>
</dbReference>
<dbReference type="Pfam" id="PF05973">
    <property type="entry name" value="Gp49"/>
    <property type="match status" value="1"/>
</dbReference>
<reference evidence="1 2" key="1">
    <citation type="submission" date="2021-01" db="EMBL/GenBank/DDBJ databases">
        <title>Isolation and description of Catonella massiliensis sp. nov., a novel Catonella species, isolated from a stable periodontitis subject.</title>
        <authorList>
            <person name="Antezack A."/>
            <person name="Boxberger M."/>
            <person name="La Scola B."/>
            <person name="Monnet-Corti V."/>
        </authorList>
    </citation>
    <scope>NUCLEOTIDE SEQUENCE [LARGE SCALE GENOMIC DNA]</scope>
    <source>
        <strain evidence="1 2">Marseille-Q4567</strain>
    </source>
</reference>
<evidence type="ECO:0000313" key="1">
    <source>
        <dbReference type="EMBL" id="MBK5898129.1"/>
    </source>
</evidence>
<accession>A0ABS1J1U4</accession>
<comment type="caution">
    <text evidence="1">The sequence shown here is derived from an EMBL/GenBank/DDBJ whole genome shotgun (WGS) entry which is preliminary data.</text>
</comment>
<sequence>MKFEVNFYEKDNGEQPAREFILSLDKKMIAKMLDTIKLLQDNGYQLREPYSKHIDDGIFELRAKVGSNISRVLYFFYVGENIILTNGFIKKTQKTPRSEIEKAKKYRLDYIQSKEN</sequence>